<organism evidence="12">
    <name type="scientific">marine sediment metagenome</name>
    <dbReference type="NCBI Taxonomy" id="412755"/>
    <lineage>
        <taxon>unclassified sequences</taxon>
        <taxon>metagenomes</taxon>
        <taxon>ecological metagenomes</taxon>
    </lineage>
</organism>
<evidence type="ECO:0000256" key="1">
    <source>
        <dbReference type="ARBA" id="ARBA00004496"/>
    </source>
</evidence>
<dbReference type="AlphaFoldDB" id="X0YSI2"/>
<dbReference type="Pfam" id="PF04452">
    <property type="entry name" value="Methyltrans_RNA"/>
    <property type="match status" value="1"/>
</dbReference>
<keyword evidence="5" id="KW-0698">rRNA processing</keyword>
<evidence type="ECO:0000259" key="11">
    <source>
        <dbReference type="Pfam" id="PF04452"/>
    </source>
</evidence>
<comment type="catalytic activity">
    <reaction evidence="10">
        <text>uridine(1498) in 16S rRNA + S-adenosyl-L-methionine = N(3)-methyluridine(1498) in 16S rRNA + S-adenosyl-L-homocysteine + H(+)</text>
        <dbReference type="Rhea" id="RHEA:42920"/>
        <dbReference type="Rhea" id="RHEA-COMP:10283"/>
        <dbReference type="Rhea" id="RHEA-COMP:10284"/>
        <dbReference type="ChEBI" id="CHEBI:15378"/>
        <dbReference type="ChEBI" id="CHEBI:57856"/>
        <dbReference type="ChEBI" id="CHEBI:59789"/>
        <dbReference type="ChEBI" id="CHEBI:65315"/>
        <dbReference type="ChEBI" id="CHEBI:74502"/>
        <dbReference type="EC" id="2.1.1.193"/>
    </reaction>
</comment>
<keyword evidence="6" id="KW-0489">Methyltransferase</keyword>
<reference evidence="12" key="1">
    <citation type="journal article" date="2014" name="Front. Microbiol.">
        <title>High frequency of phylogenetically diverse reductive dehalogenase-homologous genes in deep subseafloor sedimentary metagenomes.</title>
        <authorList>
            <person name="Kawai M."/>
            <person name="Futagami T."/>
            <person name="Toyoda A."/>
            <person name="Takaki Y."/>
            <person name="Nishi S."/>
            <person name="Hori S."/>
            <person name="Arai W."/>
            <person name="Tsubouchi T."/>
            <person name="Morono Y."/>
            <person name="Uchiyama I."/>
            <person name="Ito T."/>
            <person name="Fujiyama A."/>
            <person name="Inagaki F."/>
            <person name="Takami H."/>
        </authorList>
    </citation>
    <scope>NUCLEOTIDE SEQUENCE</scope>
    <source>
        <strain evidence="12">Expedition CK06-06</strain>
    </source>
</reference>
<dbReference type="GO" id="GO:0005737">
    <property type="term" value="C:cytoplasm"/>
    <property type="evidence" value="ECO:0007669"/>
    <property type="project" value="UniProtKB-SubCell"/>
</dbReference>
<evidence type="ECO:0000256" key="5">
    <source>
        <dbReference type="ARBA" id="ARBA00022552"/>
    </source>
</evidence>
<dbReference type="PIRSF" id="PIRSF015601">
    <property type="entry name" value="MTase_slr0722"/>
    <property type="match status" value="1"/>
</dbReference>
<proteinExistence type="inferred from homology"/>
<evidence type="ECO:0000256" key="8">
    <source>
        <dbReference type="ARBA" id="ARBA00022691"/>
    </source>
</evidence>
<feature type="domain" description="Ribosomal RNA small subunit methyltransferase E methyltransferase" evidence="11">
    <location>
        <begin position="33"/>
        <end position="200"/>
    </location>
</feature>
<name>X0YSI2_9ZZZZ</name>
<gene>
    <name evidence="12" type="ORF">S01H1_77243</name>
</gene>
<dbReference type="CDD" id="cd18084">
    <property type="entry name" value="RsmE-like"/>
    <property type="match status" value="1"/>
</dbReference>
<dbReference type="GO" id="GO:0070475">
    <property type="term" value="P:rRNA base methylation"/>
    <property type="evidence" value="ECO:0007669"/>
    <property type="project" value="TreeGrafter"/>
</dbReference>
<evidence type="ECO:0000256" key="10">
    <source>
        <dbReference type="ARBA" id="ARBA00047944"/>
    </source>
</evidence>
<comment type="subcellular location">
    <subcellularLocation>
        <location evidence="1">Cytoplasm</location>
    </subcellularLocation>
</comment>
<dbReference type="InterPro" id="IPR029026">
    <property type="entry name" value="tRNA_m1G_MTases_N"/>
</dbReference>
<evidence type="ECO:0000256" key="3">
    <source>
        <dbReference type="ARBA" id="ARBA00012328"/>
    </source>
</evidence>
<dbReference type="Gene3D" id="3.40.1280.10">
    <property type="match status" value="1"/>
</dbReference>
<keyword evidence="7" id="KW-0808">Transferase</keyword>
<comment type="caution">
    <text evidence="12">The sequence shown here is derived from an EMBL/GenBank/DDBJ whole genome shotgun (WGS) entry which is preliminary data.</text>
</comment>
<protein>
    <recommendedName>
        <fullName evidence="3">16S rRNA (uracil(1498)-N(3))-methyltransferase</fullName>
        <ecNumber evidence="3">2.1.1.193</ecNumber>
    </recommendedName>
</protein>
<evidence type="ECO:0000256" key="4">
    <source>
        <dbReference type="ARBA" id="ARBA00022490"/>
    </source>
</evidence>
<dbReference type="InterPro" id="IPR046886">
    <property type="entry name" value="RsmE_MTase_dom"/>
</dbReference>
<dbReference type="EC" id="2.1.1.193" evidence="3"/>
<accession>X0YSI2</accession>
<keyword evidence="4" id="KW-0963">Cytoplasm</keyword>
<evidence type="ECO:0000256" key="6">
    <source>
        <dbReference type="ARBA" id="ARBA00022603"/>
    </source>
</evidence>
<dbReference type="EMBL" id="BARS01051903">
    <property type="protein sequence ID" value="GAG49757.1"/>
    <property type="molecule type" value="Genomic_DNA"/>
</dbReference>
<dbReference type="PANTHER" id="PTHR30027">
    <property type="entry name" value="RIBOSOMAL RNA SMALL SUBUNIT METHYLTRANSFERASE E"/>
    <property type="match status" value="1"/>
</dbReference>
<dbReference type="InterPro" id="IPR006700">
    <property type="entry name" value="RsmE"/>
</dbReference>
<sequence>MDREGQSFEATIGAIHYKEVKVTITKTMPPLPPSPVKISLAQALIKSYPMEYLIQKVTELGIGAIHPFYSERTVIKLKPEQLKNKMDRWMEIMKSACKQCGRVTLPTLNAPLPFEELINTVPNKKTLKVLLWEDEDKADLKRLLTSMSFEPHVFAIVGPEGGFTSNEVNLAKDAGFQIISLGNRILRAETAAVSLISIIQ</sequence>
<evidence type="ECO:0000256" key="2">
    <source>
        <dbReference type="ARBA" id="ARBA00005528"/>
    </source>
</evidence>
<comment type="similarity">
    <text evidence="2">Belongs to the RNA methyltransferase RsmE family.</text>
</comment>
<dbReference type="GO" id="GO:0070042">
    <property type="term" value="F:rRNA (uridine-N3-)-methyltransferase activity"/>
    <property type="evidence" value="ECO:0007669"/>
    <property type="project" value="TreeGrafter"/>
</dbReference>
<evidence type="ECO:0000256" key="7">
    <source>
        <dbReference type="ARBA" id="ARBA00022679"/>
    </source>
</evidence>
<dbReference type="InterPro" id="IPR029028">
    <property type="entry name" value="Alpha/beta_knot_MTases"/>
</dbReference>
<dbReference type="SUPFAM" id="SSF75217">
    <property type="entry name" value="alpha/beta knot"/>
    <property type="match status" value="1"/>
</dbReference>
<keyword evidence="8" id="KW-0949">S-adenosyl-L-methionine</keyword>
<evidence type="ECO:0000313" key="12">
    <source>
        <dbReference type="EMBL" id="GAG49757.1"/>
    </source>
</evidence>
<comment type="function">
    <text evidence="9">Specifically methylates the N3 position of the uracil ring of uridine 1498 (m3U1498) in 16S rRNA. Acts on the fully assembled 30S ribosomal subunit.</text>
</comment>
<dbReference type="NCBIfam" id="TIGR00046">
    <property type="entry name" value="RsmE family RNA methyltransferase"/>
    <property type="match status" value="1"/>
</dbReference>
<dbReference type="PANTHER" id="PTHR30027:SF3">
    <property type="entry name" value="16S RRNA (URACIL(1498)-N(3))-METHYLTRANSFERASE"/>
    <property type="match status" value="1"/>
</dbReference>
<evidence type="ECO:0000256" key="9">
    <source>
        <dbReference type="ARBA" id="ARBA00025699"/>
    </source>
</evidence>
<feature type="non-terminal residue" evidence="12">
    <location>
        <position position="200"/>
    </location>
</feature>